<protein>
    <submittedName>
        <fullName evidence="2">Antitoxin Phd_YefM, type II toxin-antitoxin system</fullName>
    </submittedName>
</protein>
<dbReference type="RefSeq" id="WP_093674745.1">
    <property type="nucleotide sequence ID" value="NZ_FOOY01000036.1"/>
</dbReference>
<name>A0A1I2W8H7_9BACL</name>
<evidence type="ECO:0000256" key="1">
    <source>
        <dbReference type="ARBA" id="ARBA00009981"/>
    </source>
</evidence>
<accession>A0A1I2W8H7</accession>
<proteinExistence type="inferred from homology"/>
<dbReference type="AlphaFoldDB" id="A0A1I2W8H7"/>
<evidence type="ECO:0000313" key="3">
    <source>
        <dbReference type="Proteomes" id="UP000198752"/>
    </source>
</evidence>
<evidence type="ECO:0000313" key="2">
    <source>
        <dbReference type="EMBL" id="SFG96939.1"/>
    </source>
</evidence>
<organism evidence="2 3">
    <name type="scientific">Sporolactobacillus nakayamae</name>
    <dbReference type="NCBI Taxonomy" id="269670"/>
    <lineage>
        <taxon>Bacteria</taxon>
        <taxon>Bacillati</taxon>
        <taxon>Bacillota</taxon>
        <taxon>Bacilli</taxon>
        <taxon>Bacillales</taxon>
        <taxon>Sporolactobacillaceae</taxon>
        <taxon>Sporolactobacillus</taxon>
    </lineage>
</organism>
<comment type="similarity">
    <text evidence="1">Belongs to the phD/YefM antitoxin family.</text>
</comment>
<sequence length="118" mass="13802">MDGEHVMTKPTFSEDQIIPSSIVVKTFSAVRKRAKIKPQVITDNQKFDSVILDYKQYEKMYERIHDLEDRLIYSEAAARIKEYDSKQVISLNHLMSVEDDARYQLSNPDDIADEDLFK</sequence>
<dbReference type="Proteomes" id="UP000198752">
    <property type="component" value="Unassembled WGS sequence"/>
</dbReference>
<reference evidence="3" key="1">
    <citation type="submission" date="2016-10" db="EMBL/GenBank/DDBJ databases">
        <authorList>
            <person name="Varghese N."/>
            <person name="Submissions S."/>
        </authorList>
    </citation>
    <scope>NUCLEOTIDE SEQUENCE [LARGE SCALE GENOMIC DNA]</scope>
    <source>
        <strain evidence="3">ATCC 700379</strain>
    </source>
</reference>
<dbReference type="EMBL" id="FOOY01000036">
    <property type="protein sequence ID" value="SFG96939.1"/>
    <property type="molecule type" value="Genomic_DNA"/>
</dbReference>
<gene>
    <name evidence="2" type="ORF">SAMN02982927_03421</name>
</gene>
<dbReference type="InterPro" id="IPR036165">
    <property type="entry name" value="YefM-like_sf"/>
</dbReference>
<dbReference type="SUPFAM" id="SSF143120">
    <property type="entry name" value="YefM-like"/>
    <property type="match status" value="1"/>
</dbReference>
<keyword evidence="3" id="KW-1185">Reference proteome</keyword>